<evidence type="ECO:0000256" key="5">
    <source>
        <dbReference type="ARBA" id="ARBA00023204"/>
    </source>
</evidence>
<dbReference type="SUPFAM" id="SSF57863">
    <property type="entry name" value="ArfGap/RecO-like zinc finger"/>
    <property type="match status" value="1"/>
</dbReference>
<comment type="caution">
    <text evidence="9">The sequence shown here is derived from an EMBL/GenBank/DDBJ whole genome shotgun (WGS) entry which is preliminary data.</text>
</comment>
<evidence type="ECO:0000256" key="3">
    <source>
        <dbReference type="ARBA" id="ARBA00022763"/>
    </source>
</evidence>
<comment type="function">
    <text evidence="7">Involved in DNA repair and RecF pathway recombination.</text>
</comment>
<evidence type="ECO:0000256" key="1">
    <source>
        <dbReference type="ARBA" id="ARBA00007452"/>
    </source>
</evidence>
<dbReference type="PANTHER" id="PTHR33991:SF1">
    <property type="entry name" value="DNA REPAIR PROTEIN RECO"/>
    <property type="match status" value="1"/>
</dbReference>
<dbReference type="InterPro" id="IPR012340">
    <property type="entry name" value="NA-bd_OB-fold"/>
</dbReference>
<protein>
    <recommendedName>
        <fullName evidence="2 7">DNA repair protein RecO</fullName>
    </recommendedName>
    <alternativeName>
        <fullName evidence="6 7">Recombination protein O</fullName>
    </alternativeName>
</protein>
<dbReference type="RefSeq" id="WP_047183803.1">
    <property type="nucleotide sequence ID" value="NZ_JAHHXM010000002.1"/>
</dbReference>
<dbReference type="PANTHER" id="PTHR33991">
    <property type="entry name" value="DNA REPAIR PROTEIN RECO"/>
    <property type="match status" value="1"/>
</dbReference>
<dbReference type="InterPro" id="IPR003717">
    <property type="entry name" value="RecO"/>
</dbReference>
<evidence type="ECO:0000256" key="2">
    <source>
        <dbReference type="ARBA" id="ARBA00021310"/>
    </source>
</evidence>
<organism evidence="9 10">
    <name type="scientific">Oceanobacillus caeni</name>
    <dbReference type="NCBI Taxonomy" id="405946"/>
    <lineage>
        <taxon>Bacteria</taxon>
        <taxon>Bacillati</taxon>
        <taxon>Bacillota</taxon>
        <taxon>Bacilli</taxon>
        <taxon>Bacillales</taxon>
        <taxon>Bacillaceae</taxon>
        <taxon>Oceanobacillus</taxon>
    </lineage>
</organism>
<dbReference type="Pfam" id="PF11967">
    <property type="entry name" value="RecO_N"/>
    <property type="match status" value="1"/>
</dbReference>
<feature type="domain" description="DNA replication/recombination mediator RecO N-terminal" evidence="8">
    <location>
        <begin position="1"/>
        <end position="77"/>
    </location>
</feature>
<dbReference type="HAMAP" id="MF_00201">
    <property type="entry name" value="RecO"/>
    <property type="match status" value="1"/>
</dbReference>
<evidence type="ECO:0000256" key="6">
    <source>
        <dbReference type="ARBA" id="ARBA00033409"/>
    </source>
</evidence>
<keyword evidence="10" id="KW-1185">Reference proteome</keyword>
<evidence type="ECO:0000256" key="7">
    <source>
        <dbReference type="HAMAP-Rule" id="MF_00201"/>
    </source>
</evidence>
<keyword evidence="5 7" id="KW-0234">DNA repair</keyword>
<evidence type="ECO:0000256" key="4">
    <source>
        <dbReference type="ARBA" id="ARBA00023172"/>
    </source>
</evidence>
<evidence type="ECO:0000313" key="9">
    <source>
        <dbReference type="EMBL" id="KPH75880.1"/>
    </source>
</evidence>
<dbReference type="Pfam" id="PF02565">
    <property type="entry name" value="RecO_C"/>
    <property type="match status" value="1"/>
</dbReference>
<evidence type="ECO:0000259" key="8">
    <source>
        <dbReference type="Pfam" id="PF11967"/>
    </source>
</evidence>
<name>A0ABR5MJS5_9BACI</name>
<keyword evidence="4 7" id="KW-0233">DNA recombination</keyword>
<dbReference type="NCBIfam" id="TIGR00613">
    <property type="entry name" value="reco"/>
    <property type="match status" value="1"/>
</dbReference>
<dbReference type="Gene3D" id="1.20.1440.120">
    <property type="entry name" value="Recombination protein O, C-terminal domain"/>
    <property type="match status" value="1"/>
</dbReference>
<comment type="similarity">
    <text evidence="1 7">Belongs to the RecO family.</text>
</comment>
<dbReference type="InterPro" id="IPR042242">
    <property type="entry name" value="RecO_C"/>
</dbReference>
<accession>A0ABR5MJS5</accession>
<dbReference type="SUPFAM" id="SSF50249">
    <property type="entry name" value="Nucleic acid-binding proteins"/>
    <property type="match status" value="1"/>
</dbReference>
<proteinExistence type="inferred from homology"/>
<reference evidence="9 10" key="1">
    <citation type="submission" date="2015-07" db="EMBL/GenBank/DDBJ databases">
        <title>High-quality draft genome sequence of Oceanobacillus caeni HM6, a bacillus isolated from a human feces.</title>
        <authorList>
            <person name="Kumar J."/>
            <person name="Verma M.K."/>
            <person name="Pandey R."/>
            <person name="Bhambi M."/>
            <person name="Chauhan N."/>
        </authorList>
    </citation>
    <scope>NUCLEOTIDE SEQUENCE [LARGE SCALE GENOMIC DNA]</scope>
    <source>
        <strain evidence="9 10">HM6</strain>
    </source>
</reference>
<dbReference type="Gene3D" id="2.40.50.140">
    <property type="entry name" value="Nucleic acid-binding proteins"/>
    <property type="match status" value="1"/>
</dbReference>
<dbReference type="Proteomes" id="UP000037854">
    <property type="component" value="Unassembled WGS sequence"/>
</dbReference>
<gene>
    <name evidence="7" type="primary">recO</name>
    <name evidence="9" type="ORF">AFL42_07995</name>
</gene>
<dbReference type="EMBL" id="LGTK01000021">
    <property type="protein sequence ID" value="KPH75880.1"/>
    <property type="molecule type" value="Genomic_DNA"/>
</dbReference>
<keyword evidence="3 7" id="KW-0227">DNA damage</keyword>
<dbReference type="InterPro" id="IPR022572">
    <property type="entry name" value="DNA_rep/recomb_RecO_N"/>
</dbReference>
<sequence length="247" mass="28527">MLEKINGIIMKSKDYGETHRIVTIFSKKFGKITALARGAKKPKSRMAAVTQPFIFAQFFIYVNKGLSTIQQGEIINSNRSIREDIIKTAYTAYVMELTDKILEDRQGEPYIFEQLQHTMDYIAENEACEIPVIMYEMKLYKKGGFAPKVDSCVNCGRKEELVAFSINEGGLLCSRCRHIDPESTFLPKPLPKLLYIFSEIGLERVNNISVKDENKNIMRQILDNYYDRYGGYYIKARKFLNQLDLLK</sequence>
<dbReference type="InterPro" id="IPR037278">
    <property type="entry name" value="ARFGAP/RecO"/>
</dbReference>
<evidence type="ECO:0000313" key="10">
    <source>
        <dbReference type="Proteomes" id="UP000037854"/>
    </source>
</evidence>